<dbReference type="InterPro" id="IPR008266">
    <property type="entry name" value="Tyr_kinase_AS"/>
</dbReference>
<reference evidence="4 5" key="1">
    <citation type="submission" date="2018-08" db="EMBL/GenBank/DDBJ databases">
        <title>A genome reference for cultivated species of the human gut microbiota.</title>
        <authorList>
            <person name="Zou Y."/>
            <person name="Xue W."/>
            <person name="Luo G."/>
        </authorList>
    </citation>
    <scope>NUCLEOTIDE SEQUENCE [LARGE SCALE GENOMIC DNA]</scope>
    <source>
        <strain evidence="3 4">AF14-6AC</strain>
        <strain evidence="2 5">AF16-14</strain>
    </source>
</reference>
<dbReference type="InterPro" id="IPR011009">
    <property type="entry name" value="Kinase-like_dom_sf"/>
</dbReference>
<name>A0A412TXF1_9BACT</name>
<dbReference type="GO" id="GO:0004672">
    <property type="term" value="F:protein kinase activity"/>
    <property type="evidence" value="ECO:0007669"/>
    <property type="project" value="InterPro"/>
</dbReference>
<proteinExistence type="predicted"/>
<dbReference type="AlphaFoldDB" id="A0A412TXF1"/>
<dbReference type="EMBL" id="QRYW01000025">
    <property type="protein sequence ID" value="RGV24908.1"/>
    <property type="molecule type" value="Genomic_DNA"/>
</dbReference>
<dbReference type="Proteomes" id="UP000283426">
    <property type="component" value="Unassembled WGS sequence"/>
</dbReference>
<evidence type="ECO:0008006" key="6">
    <source>
        <dbReference type="Google" id="ProtNLM"/>
    </source>
</evidence>
<evidence type="ECO:0000313" key="3">
    <source>
        <dbReference type="EMBL" id="RGV24908.1"/>
    </source>
</evidence>
<evidence type="ECO:0000313" key="1">
    <source>
        <dbReference type="EMBL" id="MCG4959377.1"/>
    </source>
</evidence>
<protein>
    <recommendedName>
        <fullName evidence="6">Lipopolysaccharide kinase</fullName>
    </recommendedName>
</protein>
<comment type="caution">
    <text evidence="2">The sequence shown here is derived from an EMBL/GenBank/DDBJ whole genome shotgun (WGS) entry which is preliminary data.</text>
</comment>
<evidence type="ECO:0000313" key="5">
    <source>
        <dbReference type="Proteomes" id="UP000284243"/>
    </source>
</evidence>
<dbReference type="PROSITE" id="PS00109">
    <property type="entry name" value="PROTEIN_KINASE_TYR"/>
    <property type="match status" value="1"/>
</dbReference>
<sequence>MKIVLNPEYKFLQQFVQDLPTRFASEGKVIQDKRNTIKVFEYKELEINVKRYRVPIFINRIAYRFFRKSKAVKAYFNSLEVRKRGFNTPESIACIETFRGGLLHYSYYISLQCPFHKEMRELYFGPLTGNEDLLRAFARYTAALHEAGICHQDYSPGNVLVNGEGDCFQFALIDINRMKFRQMDLKKGCKNLMRMFENEEIYTFIAQEYARSRHFDPQQCKAWIHYYNHLSLKRDYRKKKFKAFKKRFF</sequence>
<dbReference type="SUPFAM" id="SSF56112">
    <property type="entry name" value="Protein kinase-like (PK-like)"/>
    <property type="match status" value="1"/>
</dbReference>
<dbReference type="Gene3D" id="1.10.510.10">
    <property type="entry name" value="Transferase(Phosphotransferase) domain 1"/>
    <property type="match status" value="1"/>
</dbReference>
<evidence type="ECO:0000313" key="4">
    <source>
        <dbReference type="Proteomes" id="UP000283426"/>
    </source>
</evidence>
<dbReference type="Proteomes" id="UP001199750">
    <property type="component" value="Unassembled WGS sequence"/>
</dbReference>
<gene>
    <name evidence="3" type="ORF">DWW24_12185</name>
    <name evidence="2" type="ORF">DWW57_01780</name>
    <name evidence="1" type="ORF">L0P03_05825</name>
</gene>
<dbReference type="Proteomes" id="UP000284243">
    <property type="component" value="Unassembled WGS sequence"/>
</dbReference>
<dbReference type="EMBL" id="QRYC01000002">
    <property type="protein sequence ID" value="RGU58469.1"/>
    <property type="molecule type" value="Genomic_DNA"/>
</dbReference>
<evidence type="ECO:0000313" key="2">
    <source>
        <dbReference type="EMBL" id="RGU58469.1"/>
    </source>
</evidence>
<dbReference type="Pfam" id="PF06293">
    <property type="entry name" value="Kdo"/>
    <property type="match status" value="1"/>
</dbReference>
<organism evidence="2 5">
    <name type="scientific">Odoribacter splanchnicus</name>
    <dbReference type="NCBI Taxonomy" id="28118"/>
    <lineage>
        <taxon>Bacteria</taxon>
        <taxon>Pseudomonadati</taxon>
        <taxon>Bacteroidota</taxon>
        <taxon>Bacteroidia</taxon>
        <taxon>Bacteroidales</taxon>
        <taxon>Odoribacteraceae</taxon>
        <taxon>Odoribacter</taxon>
    </lineage>
</organism>
<reference evidence="1" key="2">
    <citation type="submission" date="2022-01" db="EMBL/GenBank/DDBJ databases">
        <title>Collection of gut derived symbiotic bacterial strains cultured from healthy donors.</title>
        <authorList>
            <person name="Lin H."/>
            <person name="Kohout C."/>
            <person name="Waligurski E."/>
            <person name="Pamer E.G."/>
        </authorList>
    </citation>
    <scope>NUCLEOTIDE SEQUENCE</scope>
    <source>
        <strain evidence="1">DFI.1.149</strain>
    </source>
</reference>
<dbReference type="EMBL" id="JAKNDN010000009">
    <property type="protein sequence ID" value="MCG4959377.1"/>
    <property type="molecule type" value="Genomic_DNA"/>
</dbReference>
<accession>A0A412TXF1</accession>
<dbReference type="RefSeq" id="WP_022161275.1">
    <property type="nucleotide sequence ID" value="NZ_BAABYK010000001.1"/>
</dbReference>